<keyword evidence="3" id="KW-1185">Reference proteome</keyword>
<dbReference type="InterPro" id="IPR001810">
    <property type="entry name" value="F-box_dom"/>
</dbReference>
<evidence type="ECO:0000313" key="2">
    <source>
        <dbReference type="EMBL" id="KAL0631600.1"/>
    </source>
</evidence>
<feature type="domain" description="F-box" evidence="1">
    <location>
        <begin position="1"/>
        <end position="46"/>
    </location>
</feature>
<dbReference type="Pfam" id="PF00646">
    <property type="entry name" value="F-box"/>
    <property type="match status" value="1"/>
</dbReference>
<dbReference type="InterPro" id="IPR036047">
    <property type="entry name" value="F-box-like_dom_sf"/>
</dbReference>
<evidence type="ECO:0000313" key="3">
    <source>
        <dbReference type="Proteomes" id="UP001447188"/>
    </source>
</evidence>
<sequence length="496" mass="54957">MPGLLDLPPEILREVLKLLTSGDLAKVCLTSSKLQCIAECVLYTAVCLSPSSTQIFLSTILNRPRLAALVLHLRSNWDTISTATTPGLRPLSANDLNLAMSRARSLGLNQPKSQLWHFTAAYQHASIIDRHDISEWPKVNFDSFTMHYNLILSNSPRRILEWDDKSSLLKVPPELLQLGPESLQLEAVQVVLILHLLPALRTLESALPRVADPERSEFLDVILEEQLSIPAKSLPVGLQSLCEIRGSVGPHTCRVTLKMLLAMMRMPSIRKIGVRMAEVETNPAEVINKIFAVNRKISSVTELDLDDCYMSAATLDEVLQVPQALTHLSLRITGDFLGGSDSALPGMAIGHLRKTLQYLSLQLSERTIYDGREDDMTDGEGPHSIGSLCRWPQLRTIKTSLLPLLAQTDFRLGNVLPAVIRELTIENSELWSCMATVDEVIDLVSHKDFYGASGLAVVNISRWMVFGRRLERLTAACDAGGVQLRLLETGQTDQIH</sequence>
<proteinExistence type="predicted"/>
<dbReference type="EMBL" id="JBBBZM010000230">
    <property type="protein sequence ID" value="KAL0631600.1"/>
    <property type="molecule type" value="Genomic_DNA"/>
</dbReference>
<comment type="caution">
    <text evidence="2">The sequence shown here is derived from an EMBL/GenBank/DDBJ whole genome shotgun (WGS) entry which is preliminary data.</text>
</comment>
<dbReference type="Proteomes" id="UP001447188">
    <property type="component" value="Unassembled WGS sequence"/>
</dbReference>
<dbReference type="CDD" id="cd09917">
    <property type="entry name" value="F-box_SF"/>
    <property type="match status" value="1"/>
</dbReference>
<evidence type="ECO:0000259" key="1">
    <source>
        <dbReference type="PROSITE" id="PS50181"/>
    </source>
</evidence>
<dbReference type="SUPFAM" id="SSF81383">
    <property type="entry name" value="F-box domain"/>
    <property type="match status" value="1"/>
</dbReference>
<dbReference type="PROSITE" id="PS50181">
    <property type="entry name" value="FBOX"/>
    <property type="match status" value="1"/>
</dbReference>
<protein>
    <recommendedName>
        <fullName evidence="1">F-box domain-containing protein</fullName>
    </recommendedName>
</protein>
<name>A0ABR3G752_9PEZI</name>
<gene>
    <name evidence="2" type="ORF">Q9L58_009530</name>
</gene>
<reference evidence="2 3" key="1">
    <citation type="submission" date="2024-02" db="EMBL/GenBank/DDBJ databases">
        <title>Discinaceae phylogenomics.</title>
        <authorList>
            <person name="Dirks A.C."/>
            <person name="James T.Y."/>
        </authorList>
    </citation>
    <scope>NUCLEOTIDE SEQUENCE [LARGE SCALE GENOMIC DNA]</scope>
    <source>
        <strain evidence="2 3">ACD0624</strain>
    </source>
</reference>
<organism evidence="2 3">
    <name type="scientific">Discina gigas</name>
    <dbReference type="NCBI Taxonomy" id="1032678"/>
    <lineage>
        <taxon>Eukaryota</taxon>
        <taxon>Fungi</taxon>
        <taxon>Dikarya</taxon>
        <taxon>Ascomycota</taxon>
        <taxon>Pezizomycotina</taxon>
        <taxon>Pezizomycetes</taxon>
        <taxon>Pezizales</taxon>
        <taxon>Discinaceae</taxon>
        <taxon>Discina</taxon>
    </lineage>
</organism>
<accession>A0ABR3G752</accession>